<keyword evidence="2" id="KW-1185">Reference proteome</keyword>
<sequence>MKKLSKIVVIGILATMLLGVVAYAASPVDIYSELAGVTEEEAIQQRQEGKTYGELAQEADVYEEFIQKMQEEKIALIEQRVEEGLMTREDADAFIAALKENMGNCDPSNPQRLGRQYHLRQGNGKGYGNGTCGGNRGNGYGRGQRGLGLGCK</sequence>
<dbReference type="AlphaFoldDB" id="A0A8J8SGV0"/>
<name>A0A8J8SGV0_9FIRM</name>
<dbReference type="Proteomes" id="UP000683246">
    <property type="component" value="Chromosome"/>
</dbReference>
<reference evidence="1" key="1">
    <citation type="submission" date="2020-07" db="EMBL/GenBank/DDBJ databases">
        <title>Vallitalea pronyensis genome.</title>
        <authorList>
            <person name="Postec A."/>
        </authorList>
    </citation>
    <scope>NUCLEOTIDE SEQUENCE</scope>
    <source>
        <strain evidence="1">FatNI3</strain>
    </source>
</reference>
<evidence type="ECO:0000313" key="1">
    <source>
        <dbReference type="EMBL" id="QUI23170.1"/>
    </source>
</evidence>
<dbReference type="EMBL" id="CP058649">
    <property type="protein sequence ID" value="QUI23170.1"/>
    <property type="molecule type" value="Genomic_DNA"/>
</dbReference>
<proteinExistence type="predicted"/>
<organism evidence="1 2">
    <name type="scientific">Vallitalea pronyensis</name>
    <dbReference type="NCBI Taxonomy" id="1348613"/>
    <lineage>
        <taxon>Bacteria</taxon>
        <taxon>Bacillati</taxon>
        <taxon>Bacillota</taxon>
        <taxon>Clostridia</taxon>
        <taxon>Lachnospirales</taxon>
        <taxon>Vallitaleaceae</taxon>
        <taxon>Vallitalea</taxon>
    </lineage>
</organism>
<accession>A0A8J8SGV0</accession>
<evidence type="ECO:0008006" key="3">
    <source>
        <dbReference type="Google" id="ProtNLM"/>
    </source>
</evidence>
<dbReference type="RefSeq" id="WP_212693849.1">
    <property type="nucleotide sequence ID" value="NZ_CP058649.1"/>
</dbReference>
<evidence type="ECO:0000313" key="2">
    <source>
        <dbReference type="Proteomes" id="UP000683246"/>
    </source>
</evidence>
<gene>
    <name evidence="1" type="ORF">HZI73_13110</name>
</gene>
<dbReference type="KEGG" id="vpy:HZI73_13110"/>
<protein>
    <recommendedName>
        <fullName evidence="3">DUF2680 domain-containing protein</fullName>
    </recommendedName>
</protein>